<dbReference type="InterPro" id="IPR013785">
    <property type="entry name" value="Aldolase_TIM"/>
</dbReference>
<dbReference type="GO" id="GO:0006633">
    <property type="term" value="P:fatty acid biosynthetic process"/>
    <property type="evidence" value="ECO:0007669"/>
    <property type="project" value="TreeGrafter"/>
</dbReference>
<dbReference type="EMBL" id="CP030864">
    <property type="protein sequence ID" value="AXE28021.1"/>
    <property type="molecule type" value="Genomic_DNA"/>
</dbReference>
<feature type="domain" description="Malonyl-CoA:ACP transacylase (MAT)" evidence="6">
    <location>
        <begin position="7"/>
        <end position="300"/>
    </location>
</feature>
<dbReference type="InterPro" id="IPR004410">
    <property type="entry name" value="Malonyl_CoA-ACP_transAc_FabD"/>
</dbReference>
<dbReference type="GO" id="GO:0005829">
    <property type="term" value="C:cytosol"/>
    <property type="evidence" value="ECO:0007669"/>
    <property type="project" value="TreeGrafter"/>
</dbReference>
<keyword evidence="7" id="KW-0614">Plasmid</keyword>
<evidence type="ECO:0000256" key="4">
    <source>
        <dbReference type="ARBA" id="ARBA00048462"/>
    </source>
</evidence>
<dbReference type="Gene3D" id="3.30.70.3290">
    <property type="match status" value="1"/>
</dbReference>
<name>A0A344UAV0_9ACTN</name>
<dbReference type="InterPro" id="IPR001227">
    <property type="entry name" value="Ac_transferase_dom_sf"/>
</dbReference>
<dbReference type="Proteomes" id="UP000252004">
    <property type="component" value="Plasmid unnamed2"/>
</dbReference>
<evidence type="ECO:0000256" key="5">
    <source>
        <dbReference type="SAM" id="MobiDB-lite"/>
    </source>
</evidence>
<evidence type="ECO:0000313" key="8">
    <source>
        <dbReference type="Proteomes" id="UP000252004"/>
    </source>
</evidence>
<dbReference type="SUPFAM" id="SSF51412">
    <property type="entry name" value="Inosine monophosphate dehydrogenase (IMPDH)"/>
    <property type="match status" value="1"/>
</dbReference>
<reference evidence="7 8" key="1">
    <citation type="submission" date="2018-01" db="EMBL/GenBank/DDBJ databases">
        <title>Draft genome Sequence of streptomyces globosus LZH-48.</title>
        <authorList>
            <person name="Ran K."/>
            <person name="Li Z."/>
            <person name="Wei S."/>
            <person name="Dong R."/>
        </authorList>
    </citation>
    <scope>NUCLEOTIDE SEQUENCE [LARGE SCALE GENOMIC DNA]</scope>
    <source>
        <strain evidence="7 8">LZH-48</strain>
        <plasmid evidence="7 8">unnamed2</plasmid>
    </source>
</reference>
<dbReference type="SUPFAM" id="SSF55048">
    <property type="entry name" value="Probable ACP-binding domain of malonyl-CoA ACP transacylase"/>
    <property type="match status" value="2"/>
</dbReference>
<dbReference type="InterPro" id="IPR016035">
    <property type="entry name" value="Acyl_Trfase/lysoPLipase"/>
</dbReference>
<keyword evidence="3 7" id="KW-0012">Acyltransferase</keyword>
<evidence type="ECO:0000259" key="6">
    <source>
        <dbReference type="SMART" id="SM00827"/>
    </source>
</evidence>
<sequence>MLTPVFLFAGQGSQYHGMGKWLYGADAVFRDTLDSLDATVREVRGDSVVEAIHGPGRGPEHPMTRFSVTQPAIFMVEYALARMLQAHGFEPGAVLGASLGEVAAAAVAGAVDPQACLRSLLRQVDVFEAECPRGGMLAVLADRQLADRDPALAGAHVAAVNSPENFVLAGTAEVLDRIERHLHTTGTLCQRLPVLFPFHSPLIDPVEGVFKDLVGDLAMHPAEVPLISGTTGASVRIPDPAHLWRVLREPFDLTRALGPLLERDDLLFLDLGPSGSMANLVRAALPEGSGSRVLPLMSPYARDEVLYRAVLDARSGLAAVPARIEVNPVSAPAAPTAHRSAAAPTLHVHVFPGQGAQAKGMGREVFDRFPDLVARADAVLGYSLRELCLEDPGRNLRDTRYTQPALYAVNSLTWLAAVGEGGRLPDYVLGHSLGEFSALFAAGVYDFETGLRLVAERGRLMGQVTGGTMAAVSYVDAALVERVLHEEGLGDVDIANHNAPTQTVIAGPAESVGRALPALKAAGARCAPLNVSAPFHSRYMADAAEEFGRLLDATAFASPKIPVIANVDARPYEAGEVAATLRRQISSPVRWTDSIRFLMGQGDFTVRELGPGQVLTKLVARIREEATPLPAAPRGRGPAPADPVRTPPVRTGPAASVPAPAASVRPAAAAAGLLGSEDFRRDYGVRLAYAAGGMRQGISSVDLVARMAGAGLLSYFGASGLAPRDVAAAVAEIRARVPAGAPFGVNVTHDPFDPRAESELVDALIRDDVRFVEASTHVEATPALVRHRLTGARVRADGTVHVPRKILAKVTRPDAARLFLEPPPAALVGRLVAEGLLTAEEAEAGARVALADDVCALGDAGDHSDMATLWALLPALRGLRAELGGAAEAVRIGAGGGIGAPESAAAAFVLGADFVLTGSVNACTAESGTSAAAKDLLQEADVHDTAFAPYGDLFELGGRARVLRKGVLFHARAGRLHDLWRNHDAWESVPAAVRAKVEHDYLGASFEEVLARVGGSADSALDPKRRMALVFRWYCAQAATWAIEGTPGRVADYQIPCGPALGACNRWLAPTPLRAWPHRHADELADRLMDEAAEIAGGGLRSRSS</sequence>
<dbReference type="InterPro" id="IPR014179">
    <property type="entry name" value="PfaD-like_TIM-barrel"/>
</dbReference>
<keyword evidence="8" id="KW-1185">Reference proteome</keyword>
<dbReference type="Gene3D" id="3.30.70.250">
    <property type="entry name" value="Malonyl-CoA ACP transacylase, ACP-binding"/>
    <property type="match status" value="1"/>
</dbReference>
<keyword evidence="2 7" id="KW-0808">Transferase</keyword>
<dbReference type="RefSeq" id="WP_114059182.1">
    <property type="nucleotide sequence ID" value="NZ_CP030864.1"/>
</dbReference>
<dbReference type="KEGG" id="sgz:C0216_31440"/>
<feature type="region of interest" description="Disordered" evidence="5">
    <location>
        <begin position="626"/>
        <end position="661"/>
    </location>
</feature>
<dbReference type="PANTHER" id="PTHR42681:SF1">
    <property type="entry name" value="MALONYL-COA-ACYL CARRIER PROTEIN TRANSACYLASE, MITOCHONDRIAL"/>
    <property type="match status" value="1"/>
</dbReference>
<organism evidence="7 8">
    <name type="scientific">Streptomyces globosus</name>
    <dbReference type="NCBI Taxonomy" id="68209"/>
    <lineage>
        <taxon>Bacteria</taxon>
        <taxon>Bacillati</taxon>
        <taxon>Actinomycetota</taxon>
        <taxon>Actinomycetes</taxon>
        <taxon>Kitasatosporales</taxon>
        <taxon>Streptomycetaceae</taxon>
        <taxon>Streptomyces</taxon>
    </lineage>
</organism>
<dbReference type="NCBIfam" id="TIGR02814">
    <property type="entry name" value="pfaD_fam"/>
    <property type="match status" value="1"/>
</dbReference>
<evidence type="ECO:0000256" key="3">
    <source>
        <dbReference type="ARBA" id="ARBA00023315"/>
    </source>
</evidence>
<accession>A0A344UAV0</accession>
<dbReference type="OrthoDB" id="3543921at2"/>
<dbReference type="SMART" id="SM00827">
    <property type="entry name" value="PKS_AT"/>
    <property type="match status" value="2"/>
</dbReference>
<dbReference type="Gene3D" id="3.20.20.70">
    <property type="entry name" value="Aldolase class I"/>
    <property type="match status" value="1"/>
</dbReference>
<dbReference type="PANTHER" id="PTHR42681">
    <property type="entry name" value="MALONYL-COA-ACYL CARRIER PROTEIN TRANSACYLASE, MITOCHONDRIAL"/>
    <property type="match status" value="1"/>
</dbReference>
<dbReference type="Pfam" id="PF21607">
    <property type="entry name" value="FabD_helical_ins"/>
    <property type="match status" value="1"/>
</dbReference>
<dbReference type="Pfam" id="PF00698">
    <property type="entry name" value="Acyl_transf_1"/>
    <property type="match status" value="2"/>
</dbReference>
<protein>
    <recommendedName>
        <fullName evidence="1">[acyl-carrier-protein] S-malonyltransferase</fullName>
        <ecNumber evidence="1">2.3.1.39</ecNumber>
    </recommendedName>
</protein>
<dbReference type="Gene3D" id="3.40.366.10">
    <property type="entry name" value="Malonyl-Coenzyme A Acyl Carrier Protein, domain 2"/>
    <property type="match status" value="2"/>
</dbReference>
<evidence type="ECO:0000256" key="1">
    <source>
        <dbReference type="ARBA" id="ARBA00013258"/>
    </source>
</evidence>
<dbReference type="EC" id="2.3.1.39" evidence="1"/>
<feature type="domain" description="Malonyl-CoA:ACP transacylase (MAT)" evidence="6">
    <location>
        <begin position="350"/>
        <end position="636"/>
    </location>
</feature>
<dbReference type="GO" id="GO:0004314">
    <property type="term" value="F:[acyl-carrier-protein] S-malonyltransferase activity"/>
    <property type="evidence" value="ECO:0007669"/>
    <property type="project" value="UniProtKB-EC"/>
</dbReference>
<dbReference type="NCBIfam" id="TIGR00128">
    <property type="entry name" value="fabD"/>
    <property type="match status" value="1"/>
</dbReference>
<evidence type="ECO:0000313" key="7">
    <source>
        <dbReference type="EMBL" id="AXE28021.1"/>
    </source>
</evidence>
<proteinExistence type="predicted"/>
<dbReference type="SUPFAM" id="SSF52151">
    <property type="entry name" value="FabD/lysophospholipase-like"/>
    <property type="match status" value="2"/>
</dbReference>
<dbReference type="InterPro" id="IPR016036">
    <property type="entry name" value="Malonyl_transacylase_ACP-bd"/>
</dbReference>
<dbReference type="InterPro" id="IPR050858">
    <property type="entry name" value="Mal-CoA-ACP_Trans/PKS_FabD"/>
</dbReference>
<comment type="catalytic activity">
    <reaction evidence="4">
        <text>holo-[ACP] + malonyl-CoA = malonyl-[ACP] + CoA</text>
        <dbReference type="Rhea" id="RHEA:41792"/>
        <dbReference type="Rhea" id="RHEA-COMP:9623"/>
        <dbReference type="Rhea" id="RHEA-COMP:9685"/>
        <dbReference type="ChEBI" id="CHEBI:57287"/>
        <dbReference type="ChEBI" id="CHEBI:57384"/>
        <dbReference type="ChEBI" id="CHEBI:64479"/>
        <dbReference type="ChEBI" id="CHEBI:78449"/>
        <dbReference type="EC" id="2.3.1.39"/>
    </reaction>
</comment>
<dbReference type="InterPro" id="IPR014043">
    <property type="entry name" value="Acyl_transferase_dom"/>
</dbReference>
<dbReference type="AlphaFoldDB" id="A0A344UAV0"/>
<geneLocation type="plasmid" evidence="7 8">
    <name>unnamed2</name>
</geneLocation>
<evidence type="ECO:0000256" key="2">
    <source>
        <dbReference type="ARBA" id="ARBA00022679"/>
    </source>
</evidence>
<dbReference type="InterPro" id="IPR049489">
    <property type="entry name" value="FabD-like_helical_ins"/>
</dbReference>
<gene>
    <name evidence="7" type="primary">fabD</name>
    <name evidence="7" type="ORF">C0216_31440</name>
</gene>